<keyword evidence="9" id="KW-1185">Reference proteome</keyword>
<dbReference type="InterPro" id="IPR000534">
    <property type="entry name" value="Semialdehyde_DH_NAD-bd"/>
</dbReference>
<dbReference type="GO" id="GO:0006526">
    <property type="term" value="P:L-arginine biosynthetic process"/>
    <property type="evidence" value="ECO:0007669"/>
    <property type="project" value="UniProtKB-UniRule"/>
</dbReference>
<dbReference type="InterPro" id="IPR050085">
    <property type="entry name" value="AGPR"/>
</dbReference>
<keyword evidence="1 5" id="KW-0055">Arginine biosynthesis</keyword>
<dbReference type="SUPFAM" id="SSF55347">
    <property type="entry name" value="Glyceraldehyde-3-phosphate dehydrogenase-like, C-terminal domain"/>
    <property type="match status" value="1"/>
</dbReference>
<dbReference type="PANTHER" id="PTHR32338">
    <property type="entry name" value="N-ACETYL-GAMMA-GLUTAMYL-PHOSPHATE REDUCTASE, CHLOROPLASTIC-RELATED-RELATED"/>
    <property type="match status" value="1"/>
</dbReference>
<evidence type="ECO:0000256" key="2">
    <source>
        <dbReference type="ARBA" id="ARBA00022605"/>
    </source>
</evidence>
<dbReference type="InterPro" id="IPR023013">
    <property type="entry name" value="AGPR_AS"/>
</dbReference>
<dbReference type="SMART" id="SM00859">
    <property type="entry name" value="Semialdhyde_dh"/>
    <property type="match status" value="1"/>
</dbReference>
<evidence type="ECO:0000256" key="4">
    <source>
        <dbReference type="ARBA" id="ARBA00023002"/>
    </source>
</evidence>
<dbReference type="EC" id="1.2.1.38" evidence="5"/>
<dbReference type="GO" id="GO:0005737">
    <property type="term" value="C:cytoplasm"/>
    <property type="evidence" value="ECO:0007669"/>
    <property type="project" value="UniProtKB-SubCell"/>
</dbReference>
<organism evidence="8 9">
    <name type="scientific">Mariprofundus aestuarium</name>
    <dbReference type="NCBI Taxonomy" id="1921086"/>
    <lineage>
        <taxon>Bacteria</taxon>
        <taxon>Pseudomonadati</taxon>
        <taxon>Pseudomonadota</taxon>
        <taxon>Candidatius Mariprofundia</taxon>
        <taxon>Mariprofundales</taxon>
        <taxon>Mariprofundaceae</taxon>
        <taxon>Mariprofundus</taxon>
    </lineage>
</organism>
<dbReference type="PANTHER" id="PTHR32338:SF10">
    <property type="entry name" value="N-ACETYL-GAMMA-GLUTAMYL-PHOSPHATE REDUCTASE, CHLOROPLASTIC-RELATED"/>
    <property type="match status" value="1"/>
</dbReference>
<dbReference type="KEGG" id="maes:Ga0123461_1824"/>
<keyword evidence="3 5" id="KW-0521">NADP</keyword>
<dbReference type="SUPFAM" id="SSF51735">
    <property type="entry name" value="NAD(P)-binding Rossmann-fold domains"/>
    <property type="match status" value="1"/>
</dbReference>
<dbReference type="CDD" id="cd23934">
    <property type="entry name" value="AGPR_1_C"/>
    <property type="match status" value="1"/>
</dbReference>
<evidence type="ECO:0000256" key="1">
    <source>
        <dbReference type="ARBA" id="ARBA00022571"/>
    </source>
</evidence>
<accession>A0A2K8KZ26</accession>
<dbReference type="InterPro" id="IPR058924">
    <property type="entry name" value="AGPR_dimerisation_dom"/>
</dbReference>
<dbReference type="NCBIfam" id="TIGR01850">
    <property type="entry name" value="argC"/>
    <property type="match status" value="1"/>
</dbReference>
<gene>
    <name evidence="5" type="primary">argC</name>
    <name evidence="8" type="ORF">Ga0123461_1824</name>
</gene>
<dbReference type="RefSeq" id="WP_100278029.1">
    <property type="nucleotide sequence ID" value="NZ_CP018799.1"/>
</dbReference>
<comment type="similarity">
    <text evidence="5">Belongs to the NAGSA dehydrogenase family. Type 1 subfamily.</text>
</comment>
<dbReference type="UniPathway" id="UPA00068">
    <property type="reaction ID" value="UER00108"/>
</dbReference>
<evidence type="ECO:0000256" key="5">
    <source>
        <dbReference type="HAMAP-Rule" id="MF_00150"/>
    </source>
</evidence>
<dbReference type="OrthoDB" id="9801289at2"/>
<evidence type="ECO:0000313" key="8">
    <source>
        <dbReference type="EMBL" id="ATX80237.1"/>
    </source>
</evidence>
<protein>
    <recommendedName>
        <fullName evidence="5">N-acetyl-gamma-glutamyl-phosphate reductase</fullName>
        <shortName evidence="5">AGPR</shortName>
        <ecNumber evidence="5">1.2.1.38</ecNumber>
    </recommendedName>
    <alternativeName>
        <fullName evidence="5">N-acetyl-glutamate semialdehyde dehydrogenase</fullName>
        <shortName evidence="5">NAGSA dehydrogenase</shortName>
    </alternativeName>
</protein>
<comment type="subcellular location">
    <subcellularLocation>
        <location evidence="5">Cytoplasm</location>
    </subcellularLocation>
</comment>
<dbReference type="Proteomes" id="UP000231701">
    <property type="component" value="Chromosome"/>
</dbReference>
<keyword evidence="2 5" id="KW-0028">Amino-acid biosynthesis</keyword>
<comment type="pathway">
    <text evidence="5">Amino-acid biosynthesis; L-arginine biosynthesis; N(2)-acetyl-L-ornithine from L-glutamate: step 3/4.</text>
</comment>
<keyword evidence="4 5" id="KW-0560">Oxidoreductase</keyword>
<dbReference type="GO" id="GO:0003942">
    <property type="term" value="F:N-acetyl-gamma-glutamyl-phosphate reductase activity"/>
    <property type="evidence" value="ECO:0007669"/>
    <property type="project" value="UniProtKB-UniRule"/>
</dbReference>
<evidence type="ECO:0000259" key="7">
    <source>
        <dbReference type="SMART" id="SM00859"/>
    </source>
</evidence>
<dbReference type="CDD" id="cd17895">
    <property type="entry name" value="AGPR_1_N"/>
    <property type="match status" value="1"/>
</dbReference>
<evidence type="ECO:0000256" key="6">
    <source>
        <dbReference type="PROSITE-ProRule" id="PRU10010"/>
    </source>
</evidence>
<dbReference type="Pfam" id="PF22698">
    <property type="entry name" value="Semialdhyde_dhC_1"/>
    <property type="match status" value="1"/>
</dbReference>
<comment type="catalytic activity">
    <reaction evidence="5">
        <text>N-acetyl-L-glutamate 5-semialdehyde + phosphate + NADP(+) = N-acetyl-L-glutamyl 5-phosphate + NADPH + H(+)</text>
        <dbReference type="Rhea" id="RHEA:21588"/>
        <dbReference type="ChEBI" id="CHEBI:15378"/>
        <dbReference type="ChEBI" id="CHEBI:29123"/>
        <dbReference type="ChEBI" id="CHEBI:43474"/>
        <dbReference type="ChEBI" id="CHEBI:57783"/>
        <dbReference type="ChEBI" id="CHEBI:57936"/>
        <dbReference type="ChEBI" id="CHEBI:58349"/>
        <dbReference type="EC" id="1.2.1.38"/>
    </reaction>
</comment>
<dbReference type="InterPro" id="IPR036291">
    <property type="entry name" value="NAD(P)-bd_dom_sf"/>
</dbReference>
<dbReference type="InterPro" id="IPR000706">
    <property type="entry name" value="AGPR_type-1"/>
</dbReference>
<dbReference type="HAMAP" id="MF_00150">
    <property type="entry name" value="ArgC_type1"/>
    <property type="match status" value="1"/>
</dbReference>
<dbReference type="GO" id="GO:0051287">
    <property type="term" value="F:NAD binding"/>
    <property type="evidence" value="ECO:0007669"/>
    <property type="project" value="InterPro"/>
</dbReference>
<keyword evidence="5" id="KW-0963">Cytoplasm</keyword>
<name>A0A2K8KZ26_MARES</name>
<dbReference type="EMBL" id="CP018799">
    <property type="protein sequence ID" value="ATX80237.1"/>
    <property type="molecule type" value="Genomic_DNA"/>
</dbReference>
<sequence>MKNIPVAILGATGYTGAELIRLIEAHPHFEVAHLGAHSQAGKLAGEVLPGVSGRIAAMTLAAADATLPLNVELVFTALPHGAAAGSVFSALEAGKKVVDLSADFRHKTHAVYRAAYQADHPHPELFDEAVYGLTEHARDQLASARLVANPGCYPTSVLLPLIPLLKAGVIDTSSSIIIDSKSGASGAGRSAKTDLLYCELNESVKAYGLPRHRHAWEMEEWALGFAGSETKVRFVPHILPMNRGMLSTLHLSGNSSESWLDILQQAYGDEPFIKLLPQGTLPSTAGISGSNRCDIGISLLSETEVVIVSCIDNLLKGAAGQAIQNANLMFGLDETEGLATHALWP</sequence>
<comment type="function">
    <text evidence="5">Catalyzes the NADPH-dependent reduction of N-acetyl-5-glutamyl phosphate to yield N-acetyl-L-glutamate 5-semialdehyde.</text>
</comment>
<evidence type="ECO:0000313" key="9">
    <source>
        <dbReference type="Proteomes" id="UP000231701"/>
    </source>
</evidence>
<dbReference type="PROSITE" id="PS01224">
    <property type="entry name" value="ARGC"/>
    <property type="match status" value="1"/>
</dbReference>
<evidence type="ECO:0000256" key="3">
    <source>
        <dbReference type="ARBA" id="ARBA00022857"/>
    </source>
</evidence>
<dbReference type="Gene3D" id="3.30.360.10">
    <property type="entry name" value="Dihydrodipicolinate Reductase, domain 2"/>
    <property type="match status" value="1"/>
</dbReference>
<dbReference type="AlphaFoldDB" id="A0A2K8KZ26"/>
<dbReference type="Gene3D" id="3.40.50.720">
    <property type="entry name" value="NAD(P)-binding Rossmann-like Domain"/>
    <property type="match status" value="1"/>
</dbReference>
<feature type="active site" evidence="5 6">
    <location>
        <position position="152"/>
    </location>
</feature>
<dbReference type="Pfam" id="PF01118">
    <property type="entry name" value="Semialdhyde_dh"/>
    <property type="match status" value="1"/>
</dbReference>
<dbReference type="GO" id="GO:0070401">
    <property type="term" value="F:NADP+ binding"/>
    <property type="evidence" value="ECO:0007669"/>
    <property type="project" value="InterPro"/>
</dbReference>
<feature type="domain" description="Semialdehyde dehydrogenase NAD-binding" evidence="7">
    <location>
        <begin position="5"/>
        <end position="144"/>
    </location>
</feature>
<proteinExistence type="inferred from homology"/>
<reference evidence="8 9" key="1">
    <citation type="submission" date="2016-12" db="EMBL/GenBank/DDBJ databases">
        <title>Isolation and genomic insights into novel planktonic Zetaproteobacteria from stratified waters of the Chesapeake Bay.</title>
        <authorList>
            <person name="McAllister S.M."/>
            <person name="Kato S."/>
            <person name="Chan C.S."/>
            <person name="Chiu B.K."/>
            <person name="Field E.K."/>
        </authorList>
    </citation>
    <scope>NUCLEOTIDE SEQUENCE [LARGE SCALE GENOMIC DNA]</scope>
    <source>
        <strain evidence="8 9">CP-5</strain>
    </source>
</reference>